<dbReference type="InterPro" id="IPR039426">
    <property type="entry name" value="TonB-dep_rcpt-like"/>
</dbReference>
<evidence type="ECO:0000256" key="8">
    <source>
        <dbReference type="ARBA" id="ARBA00023136"/>
    </source>
</evidence>
<comment type="caution">
    <text evidence="14">The sequence shown here is derived from an EMBL/GenBank/DDBJ whole genome shotgun (WGS) entry which is preliminary data.</text>
</comment>
<keyword evidence="6" id="KW-0732">Signal</keyword>
<evidence type="ECO:0000256" key="6">
    <source>
        <dbReference type="ARBA" id="ARBA00022729"/>
    </source>
</evidence>
<dbReference type="Proteomes" id="UP000295537">
    <property type="component" value="Unassembled WGS sequence"/>
</dbReference>
<keyword evidence="9 10" id="KW-0998">Cell outer membrane</keyword>
<feature type="domain" description="TonB-dependent receptor-like beta-barrel" evidence="12">
    <location>
        <begin position="244"/>
        <end position="707"/>
    </location>
</feature>
<proteinExistence type="inferred from homology"/>
<keyword evidence="8 10" id="KW-0472">Membrane</keyword>
<comment type="subcellular location">
    <subcellularLocation>
        <location evidence="1 10">Cell outer membrane</location>
        <topology evidence="1 10">Multi-pass membrane protein</topology>
    </subcellularLocation>
</comment>
<evidence type="ECO:0000313" key="14">
    <source>
        <dbReference type="EMBL" id="TCP18190.1"/>
    </source>
</evidence>
<keyword evidence="14" id="KW-0675">Receptor</keyword>
<evidence type="ECO:0000256" key="7">
    <source>
        <dbReference type="ARBA" id="ARBA00023077"/>
    </source>
</evidence>
<dbReference type="EMBL" id="SLXJ01000003">
    <property type="protein sequence ID" value="TCP18190.1"/>
    <property type="molecule type" value="Genomic_DNA"/>
</dbReference>
<keyword evidence="5 10" id="KW-0812">Transmembrane</keyword>
<evidence type="ECO:0000256" key="3">
    <source>
        <dbReference type="ARBA" id="ARBA00022448"/>
    </source>
</evidence>
<keyword evidence="7 11" id="KW-0798">TonB box</keyword>
<dbReference type="InterPro" id="IPR036942">
    <property type="entry name" value="Beta-barrel_TonB_sf"/>
</dbReference>
<protein>
    <submittedName>
        <fullName evidence="14">Hemoglobin/transferrin/lactoferrin receptor protein</fullName>
    </submittedName>
</protein>
<gene>
    <name evidence="14" type="ORF">EV693_103158</name>
</gene>
<evidence type="ECO:0000256" key="9">
    <source>
        <dbReference type="ARBA" id="ARBA00023237"/>
    </source>
</evidence>
<dbReference type="AlphaFoldDB" id="A0A4R2NAX8"/>
<dbReference type="GO" id="GO:0015232">
    <property type="term" value="F:heme transmembrane transporter activity"/>
    <property type="evidence" value="ECO:0007669"/>
    <property type="project" value="InterPro"/>
</dbReference>
<dbReference type="InterPro" id="IPR012910">
    <property type="entry name" value="Plug_dom"/>
</dbReference>
<dbReference type="PANTHER" id="PTHR30442">
    <property type="entry name" value="IRON III DICITRATE TRANSPORT PROTEIN FECA"/>
    <property type="match status" value="1"/>
</dbReference>
<dbReference type="Pfam" id="PF07715">
    <property type="entry name" value="Plug"/>
    <property type="match status" value="1"/>
</dbReference>
<dbReference type="GO" id="GO:0009279">
    <property type="term" value="C:cell outer membrane"/>
    <property type="evidence" value="ECO:0007669"/>
    <property type="project" value="UniProtKB-SubCell"/>
</dbReference>
<dbReference type="CDD" id="cd01347">
    <property type="entry name" value="ligand_gated_channel"/>
    <property type="match status" value="1"/>
</dbReference>
<evidence type="ECO:0000256" key="1">
    <source>
        <dbReference type="ARBA" id="ARBA00004571"/>
    </source>
</evidence>
<evidence type="ECO:0000256" key="10">
    <source>
        <dbReference type="PROSITE-ProRule" id="PRU01360"/>
    </source>
</evidence>
<dbReference type="OrthoDB" id="9760494at2"/>
<evidence type="ECO:0000313" key="15">
    <source>
        <dbReference type="Proteomes" id="UP000295537"/>
    </source>
</evidence>
<comment type="similarity">
    <text evidence="2 10 11">Belongs to the TonB-dependent receptor family.</text>
</comment>
<dbReference type="InterPro" id="IPR011276">
    <property type="entry name" value="TonB_haem/Hb_rcpt"/>
</dbReference>
<dbReference type="NCBIfam" id="TIGR01786">
    <property type="entry name" value="TonB-hemlactrns"/>
    <property type="match status" value="1"/>
</dbReference>
<sequence length="735" mass="83911">MPLRYSILAMSIGLYYQSVYALERDKQEENILPVINVQATTGKIFGQSYLTRKNIEQQQADNAAQLLNTLPGINMAGGFRPNGQTLNIWGMADAEDVKIQLDGATKSFEKYQQGSIFIEPELLRRISVDKASHSPRNGNGGFGGTVQLTTKNATDFLTANQRFGGLLKYGYNTNNSQKSYSGALFMQNEKQNIDTMIAISLRDANDYTRGDHSKIRYSENDQKSLLMKINGRLSPSQLITLSAVYGNHKGWQPFAAKRDMISAPSVNDIKKYGLEIAWKRKLVLRNQKDQSYSILYKYLPENNPLINAEIQLSYAKTSQQDRRHEQASSSFLGSLGNHSWISYSDIVIDLNNTSFFELMGTEHSVLLGTQWIKHKRDTLMFDRSKNKKAEYNFGYFQPSYMPSGRQYTQAFYAQDTLKLNNFNLMIGTRYDHIDNIGRENVAKVYNDKSVGHDYRQKNYSGWSSYFGVNYEVNRYISLFSNLSKTWRSPVIDEQYEVQYAKSSLTSSSLALNKERMTQLRIGSHLQFDDLLSENDLFEFKTTLFHHQGKNEIVKNRGVSCVEKLNDQDCSLSTGNYRNLPSYHIQGIELEANYHSTYWFSGISYSHIKGKRATSPRNPWNGIATWIAEIPPRKAIVTVGRNVPNWGIIIGWKGEFVRKQDRSPTAQDPKAGYWGMPKSSGYALHSLFTTWRPKQIKDLQLQLTVDNLFNRSYHPYLGELASGTGRNIKFSIAKQF</sequence>
<keyword evidence="4 10" id="KW-1134">Transmembrane beta strand</keyword>
<evidence type="ECO:0000256" key="4">
    <source>
        <dbReference type="ARBA" id="ARBA00022452"/>
    </source>
</evidence>
<dbReference type="Gene3D" id="2.40.170.20">
    <property type="entry name" value="TonB-dependent receptor, beta-barrel domain"/>
    <property type="match status" value="1"/>
</dbReference>
<dbReference type="PANTHER" id="PTHR30442:SF0">
    <property type="entry name" value="FE(3+) DICITRATE TRANSPORT PROTEIN FECA"/>
    <property type="match status" value="1"/>
</dbReference>
<dbReference type="Pfam" id="PF00593">
    <property type="entry name" value="TonB_dep_Rec_b-barrel"/>
    <property type="match status" value="1"/>
</dbReference>
<evidence type="ECO:0000256" key="11">
    <source>
        <dbReference type="RuleBase" id="RU003357"/>
    </source>
</evidence>
<dbReference type="PROSITE" id="PS52016">
    <property type="entry name" value="TONB_DEPENDENT_REC_3"/>
    <property type="match status" value="1"/>
</dbReference>
<evidence type="ECO:0000256" key="2">
    <source>
        <dbReference type="ARBA" id="ARBA00009810"/>
    </source>
</evidence>
<keyword evidence="15" id="KW-1185">Reference proteome</keyword>
<evidence type="ECO:0000259" key="13">
    <source>
        <dbReference type="Pfam" id="PF07715"/>
    </source>
</evidence>
<evidence type="ECO:0000259" key="12">
    <source>
        <dbReference type="Pfam" id="PF00593"/>
    </source>
</evidence>
<evidence type="ECO:0000256" key="5">
    <source>
        <dbReference type="ARBA" id="ARBA00022692"/>
    </source>
</evidence>
<keyword evidence="3 10" id="KW-0813">Transport</keyword>
<organism evidence="14 15">
    <name type="scientific">Nicoletella semolina</name>
    <dbReference type="NCBI Taxonomy" id="271160"/>
    <lineage>
        <taxon>Bacteria</taxon>
        <taxon>Pseudomonadati</taxon>
        <taxon>Pseudomonadota</taxon>
        <taxon>Gammaproteobacteria</taxon>
        <taxon>Pasteurellales</taxon>
        <taxon>Pasteurellaceae</taxon>
        <taxon>Nicoletella</taxon>
    </lineage>
</organism>
<dbReference type="InterPro" id="IPR010949">
    <property type="entry name" value="TonB_Hb/transfer/lactofer_rcpt"/>
</dbReference>
<feature type="domain" description="TonB-dependent receptor plug" evidence="13">
    <location>
        <begin position="49"/>
        <end position="145"/>
    </location>
</feature>
<dbReference type="NCBIfam" id="TIGR01785">
    <property type="entry name" value="TonB-hemin"/>
    <property type="match status" value="1"/>
</dbReference>
<dbReference type="SUPFAM" id="SSF56935">
    <property type="entry name" value="Porins"/>
    <property type="match status" value="1"/>
</dbReference>
<name>A0A4R2NAX8_9PAST</name>
<dbReference type="InterPro" id="IPR000531">
    <property type="entry name" value="Beta-barrel_TonB"/>
</dbReference>
<dbReference type="Gene3D" id="2.170.130.10">
    <property type="entry name" value="TonB-dependent receptor, plug domain"/>
    <property type="match status" value="1"/>
</dbReference>
<reference evidence="14 15" key="1">
    <citation type="submission" date="2019-03" db="EMBL/GenBank/DDBJ databases">
        <title>Genomic Encyclopedia of Type Strains, Phase IV (KMG-IV): sequencing the most valuable type-strain genomes for metagenomic binning, comparative biology and taxonomic classification.</title>
        <authorList>
            <person name="Goeker M."/>
        </authorList>
    </citation>
    <scope>NUCLEOTIDE SEQUENCE [LARGE SCALE GENOMIC DNA]</scope>
    <source>
        <strain evidence="14 15">DSM 16380</strain>
    </source>
</reference>
<accession>A0A4R2NAX8</accession>
<dbReference type="InterPro" id="IPR037066">
    <property type="entry name" value="Plug_dom_sf"/>
</dbReference>
<dbReference type="GO" id="GO:0033214">
    <property type="term" value="P:siderophore-iron import into cell"/>
    <property type="evidence" value="ECO:0007669"/>
    <property type="project" value="TreeGrafter"/>
</dbReference>